<proteinExistence type="predicted"/>
<dbReference type="PROSITE" id="PS51089">
    <property type="entry name" value="HP"/>
    <property type="match status" value="1"/>
</dbReference>
<keyword evidence="4" id="KW-1185">Reference proteome</keyword>
<dbReference type="GO" id="GO:0007010">
    <property type="term" value="P:cytoskeleton organization"/>
    <property type="evidence" value="ECO:0007669"/>
    <property type="project" value="InterPro"/>
</dbReference>
<comment type="subcellular location">
    <subcellularLocation>
        <location evidence="1">Cytoplasm</location>
        <location evidence="1">Cytoskeleton</location>
    </subcellularLocation>
</comment>
<feature type="domain" description="HP" evidence="3">
    <location>
        <begin position="24"/>
        <end position="89"/>
    </location>
</feature>
<dbReference type="Gene3D" id="1.10.950.10">
    <property type="entry name" value="Villin headpiece domain"/>
    <property type="match status" value="1"/>
</dbReference>
<dbReference type="GO" id="GO:0005856">
    <property type="term" value="C:cytoskeleton"/>
    <property type="evidence" value="ECO:0007669"/>
    <property type="project" value="UniProtKB-SubCell"/>
</dbReference>
<accession>A0AB40BKS2</accession>
<protein>
    <submittedName>
        <fullName evidence="5">Villin-2-like</fullName>
    </submittedName>
</protein>
<evidence type="ECO:0000313" key="5">
    <source>
        <dbReference type="RefSeq" id="XP_039127866.1"/>
    </source>
</evidence>
<reference evidence="5" key="1">
    <citation type="submission" date="2025-08" db="UniProtKB">
        <authorList>
            <consortium name="RefSeq"/>
        </authorList>
    </citation>
    <scope>IDENTIFICATION</scope>
</reference>
<keyword evidence="2" id="KW-0206">Cytoskeleton</keyword>
<dbReference type="SUPFAM" id="SSF47050">
    <property type="entry name" value="VHP, Villin headpiece domain"/>
    <property type="match status" value="1"/>
</dbReference>
<dbReference type="InterPro" id="IPR003128">
    <property type="entry name" value="Villin_headpiece"/>
</dbReference>
<dbReference type="InterPro" id="IPR036886">
    <property type="entry name" value="Villin_headpiece_dom_sf"/>
</dbReference>
<sequence length="89" mass="10432">MSLVKPDLCQRDYDATQDSQAVEFGEGNTFSYESLKSKSSNPVTGINYKRREIYLSDEEFQTVFGMTKELFYQQPKWKQDLQKKNADLF</sequence>
<evidence type="ECO:0000259" key="3">
    <source>
        <dbReference type="PROSITE" id="PS51089"/>
    </source>
</evidence>
<dbReference type="AlphaFoldDB" id="A0AB40BKS2"/>
<name>A0AB40BKS2_DIOCR</name>
<keyword evidence="2" id="KW-0963">Cytoplasm</keyword>
<dbReference type="Proteomes" id="UP001515500">
    <property type="component" value="Chromosome 6"/>
</dbReference>
<evidence type="ECO:0000313" key="4">
    <source>
        <dbReference type="Proteomes" id="UP001515500"/>
    </source>
</evidence>
<dbReference type="Pfam" id="PF02209">
    <property type="entry name" value="VHP"/>
    <property type="match status" value="1"/>
</dbReference>
<dbReference type="RefSeq" id="XP_039127866.1">
    <property type="nucleotide sequence ID" value="XM_039271932.1"/>
</dbReference>
<dbReference type="GO" id="GO:0003779">
    <property type="term" value="F:actin binding"/>
    <property type="evidence" value="ECO:0007669"/>
    <property type="project" value="InterPro"/>
</dbReference>
<gene>
    <name evidence="5" type="primary">LOC120263952</name>
</gene>
<dbReference type="GeneID" id="120263952"/>
<evidence type="ECO:0000256" key="1">
    <source>
        <dbReference type="ARBA" id="ARBA00004245"/>
    </source>
</evidence>
<organism evidence="4 5">
    <name type="scientific">Dioscorea cayennensis subsp. rotundata</name>
    <name type="common">White Guinea yam</name>
    <name type="synonym">Dioscorea rotundata</name>
    <dbReference type="NCBI Taxonomy" id="55577"/>
    <lineage>
        <taxon>Eukaryota</taxon>
        <taxon>Viridiplantae</taxon>
        <taxon>Streptophyta</taxon>
        <taxon>Embryophyta</taxon>
        <taxon>Tracheophyta</taxon>
        <taxon>Spermatophyta</taxon>
        <taxon>Magnoliopsida</taxon>
        <taxon>Liliopsida</taxon>
        <taxon>Dioscoreales</taxon>
        <taxon>Dioscoreaceae</taxon>
        <taxon>Dioscorea</taxon>
    </lineage>
</organism>
<evidence type="ECO:0000256" key="2">
    <source>
        <dbReference type="ARBA" id="ARBA00023212"/>
    </source>
</evidence>
<dbReference type="SMART" id="SM00153">
    <property type="entry name" value="VHP"/>
    <property type="match status" value="1"/>
</dbReference>